<protein>
    <submittedName>
        <fullName evidence="3">Uncharacterized protein</fullName>
    </submittedName>
</protein>
<dbReference type="STRING" id="530584.SAMN05421630_104122"/>
<dbReference type="KEGG" id="pmad:BAY61_29075"/>
<gene>
    <name evidence="3" type="ORF">SAMN05421630_104122</name>
</gene>
<accession>A0A222VWU9</accession>
<dbReference type="InterPro" id="IPR049790">
    <property type="entry name" value="Rv3655c/TadE"/>
</dbReference>
<keyword evidence="4" id="KW-1185">Reference proteome</keyword>
<dbReference type="RefSeq" id="WP_338061462.1">
    <property type="nucleotide sequence ID" value="NZ_CP016353.1"/>
</dbReference>
<feature type="transmembrane region" description="Helical" evidence="2">
    <location>
        <begin position="20"/>
        <end position="42"/>
    </location>
</feature>
<evidence type="ECO:0000313" key="4">
    <source>
        <dbReference type="Proteomes" id="UP000199494"/>
    </source>
</evidence>
<feature type="region of interest" description="Disordered" evidence="1">
    <location>
        <begin position="120"/>
        <end position="153"/>
    </location>
</feature>
<feature type="compositionally biased region" description="Basic and acidic residues" evidence="1">
    <location>
        <begin position="139"/>
        <end position="153"/>
    </location>
</feature>
<evidence type="ECO:0000256" key="2">
    <source>
        <dbReference type="SAM" id="Phobius"/>
    </source>
</evidence>
<dbReference type="EMBL" id="FMZE01000004">
    <property type="protein sequence ID" value="SDC84939.1"/>
    <property type="molecule type" value="Genomic_DNA"/>
</dbReference>
<sequence>MTGPPCGSVRGERGSVTVEGAIALCALVAVFGVVVAGIGIAADVLRCTDAAGQAARLVAKGQSVLAEEAVRRTGPDGVEVDIEQEGRLVVVTVSADAVGGLIPVGGVSARAYAELEPGVATTGAASAPSAPSTPETSEAEARPEARPESRGAP</sequence>
<dbReference type="NCBIfam" id="NF041390">
    <property type="entry name" value="TadE_Rv3655c"/>
    <property type="match status" value="1"/>
</dbReference>
<dbReference type="Proteomes" id="UP000199494">
    <property type="component" value="Unassembled WGS sequence"/>
</dbReference>
<reference evidence="3 4" key="1">
    <citation type="submission" date="2016-10" db="EMBL/GenBank/DDBJ databases">
        <authorList>
            <person name="de Groot N.N."/>
        </authorList>
    </citation>
    <scope>NUCLEOTIDE SEQUENCE [LARGE SCALE GENOMIC DNA]</scope>
    <source>
        <strain evidence="3 4">CGMCC 4.5506</strain>
    </source>
</reference>
<feature type="compositionally biased region" description="Low complexity" evidence="1">
    <location>
        <begin position="120"/>
        <end position="136"/>
    </location>
</feature>
<evidence type="ECO:0000256" key="1">
    <source>
        <dbReference type="SAM" id="MobiDB-lite"/>
    </source>
</evidence>
<keyword evidence="2" id="KW-1133">Transmembrane helix</keyword>
<keyword evidence="2" id="KW-0812">Transmembrane</keyword>
<organism evidence="3 4">
    <name type="scientific">Prauserella marina</name>
    <dbReference type="NCBI Taxonomy" id="530584"/>
    <lineage>
        <taxon>Bacteria</taxon>
        <taxon>Bacillati</taxon>
        <taxon>Actinomycetota</taxon>
        <taxon>Actinomycetes</taxon>
        <taxon>Pseudonocardiales</taxon>
        <taxon>Pseudonocardiaceae</taxon>
        <taxon>Prauserella</taxon>
    </lineage>
</organism>
<keyword evidence="2" id="KW-0472">Membrane</keyword>
<evidence type="ECO:0000313" key="3">
    <source>
        <dbReference type="EMBL" id="SDC84939.1"/>
    </source>
</evidence>
<proteinExistence type="predicted"/>
<name>A0A222VWU9_9PSEU</name>
<dbReference type="AlphaFoldDB" id="A0A222VWU9"/>